<comment type="caution">
    <text evidence="1">The sequence shown here is derived from an EMBL/GenBank/DDBJ whole genome shotgun (WGS) entry which is preliminary data.</text>
</comment>
<evidence type="ECO:0000313" key="1">
    <source>
        <dbReference type="EMBL" id="EAM4560932.1"/>
    </source>
</evidence>
<protein>
    <submittedName>
        <fullName evidence="1">Uncharacterized protein</fullName>
    </submittedName>
</protein>
<gene>
    <name evidence="1" type="ORF">EFY76_05955</name>
</gene>
<sequence>MSRRYNKELALESGTPLGIAPRSDYSRVVTHDSAGRIISRDMKTVGDDIRRSEGRIYADYIVKGGKKIPAPKGGKWVITTSGNISDARGKPEAKGLSFDRYAKLYWATKG</sequence>
<reference evidence="1" key="1">
    <citation type="submission" date="2018-11" db="EMBL/GenBank/DDBJ databases">
        <authorList>
            <consortium name="PulseNet: The National Subtyping Network for Foodborne Disease Surveillance"/>
            <person name="Tarr C.L."/>
            <person name="Trees E."/>
            <person name="Katz L.S."/>
            <person name="Carleton-Romer H.A."/>
            <person name="Stroika S."/>
            <person name="Kucerova Z."/>
            <person name="Roache K.F."/>
            <person name="Sabol A.L."/>
            <person name="Besser J."/>
            <person name="Gerner-Smidt P."/>
        </authorList>
    </citation>
    <scope>NUCLEOTIDE SEQUENCE</scope>
    <source>
        <strain evidence="1">PNUSAS060697</strain>
    </source>
</reference>
<dbReference type="EMBL" id="AACUZB010000003">
    <property type="protein sequence ID" value="EAM4560932.1"/>
    <property type="molecule type" value="Genomic_DNA"/>
</dbReference>
<dbReference type="AlphaFoldDB" id="A0A5U5U4D9"/>
<proteinExistence type="predicted"/>
<name>A0A5U5U4D9_SALER</name>
<accession>A0A5U5U4D9</accession>
<organism evidence="1">
    <name type="scientific">Salmonella enterica</name>
    <name type="common">Salmonella choleraesuis</name>
    <dbReference type="NCBI Taxonomy" id="28901"/>
    <lineage>
        <taxon>Bacteria</taxon>
        <taxon>Pseudomonadati</taxon>
        <taxon>Pseudomonadota</taxon>
        <taxon>Gammaproteobacteria</taxon>
        <taxon>Enterobacterales</taxon>
        <taxon>Enterobacteriaceae</taxon>
        <taxon>Salmonella</taxon>
    </lineage>
</organism>